<keyword evidence="2" id="KW-0813">Transport</keyword>
<dbReference type="GO" id="GO:0015293">
    <property type="term" value="F:symporter activity"/>
    <property type="evidence" value="ECO:0007669"/>
    <property type="project" value="UniProtKB-KW"/>
</dbReference>
<dbReference type="InterPro" id="IPR001991">
    <property type="entry name" value="Na-dicarboxylate_symporter"/>
</dbReference>
<dbReference type="PANTHER" id="PTHR42865:SF7">
    <property type="entry name" value="PROTON_GLUTAMATE-ASPARTATE SYMPORTER"/>
    <property type="match status" value="1"/>
</dbReference>
<reference evidence="9 10" key="1">
    <citation type="journal article" date="2013" name="ISME J.">
        <title>Comparative genomics of pathogenic lineages of Vibrio nigripulchritudo identifies virulence-associated traits.</title>
        <authorList>
            <person name="Goudenege D."/>
            <person name="Labreuche Y."/>
            <person name="Krin E."/>
            <person name="Ansquer D."/>
            <person name="Mangenot S."/>
            <person name="Calteau A."/>
            <person name="Medigue C."/>
            <person name="Mazel D."/>
            <person name="Polz M.F."/>
            <person name="Le Roux F."/>
        </authorList>
    </citation>
    <scope>NUCLEOTIDE SEQUENCE [LARGE SCALE GENOMIC DNA]</scope>
    <source>
        <strain evidence="9 10">SOn1</strain>
    </source>
</reference>
<dbReference type="FunFam" id="1.10.3860.10:FF:000001">
    <property type="entry name" value="C4-dicarboxylate transport protein"/>
    <property type="match status" value="1"/>
</dbReference>
<keyword evidence="5" id="KW-0769">Symport</keyword>
<keyword evidence="6 8" id="KW-1133">Transmembrane helix</keyword>
<keyword evidence="4 8" id="KW-0812">Transmembrane</keyword>
<accession>A0AAV2VZI9</accession>
<comment type="subcellular location">
    <subcellularLocation>
        <location evidence="1">Cell membrane</location>
        <topology evidence="1">Multi-pass membrane protein</topology>
    </subcellularLocation>
</comment>
<feature type="transmembrane region" description="Helical" evidence="8">
    <location>
        <begin position="356"/>
        <end position="378"/>
    </location>
</feature>
<keyword evidence="3" id="KW-1003">Cell membrane</keyword>
<comment type="caution">
    <text evidence="9">The sequence shown here is derived from an EMBL/GenBank/DDBJ whole genome shotgun (WGS) entry which is preliminary data.</text>
</comment>
<dbReference type="GeneID" id="97543778"/>
<dbReference type="PROSITE" id="PS00714">
    <property type="entry name" value="NA_DICARBOXYL_SYMP_2"/>
    <property type="match status" value="1"/>
</dbReference>
<feature type="transmembrane region" description="Helical" evidence="8">
    <location>
        <begin position="46"/>
        <end position="68"/>
    </location>
</feature>
<dbReference type="SUPFAM" id="SSF118215">
    <property type="entry name" value="Proton glutamate symport protein"/>
    <property type="match status" value="1"/>
</dbReference>
<evidence type="ECO:0000256" key="3">
    <source>
        <dbReference type="ARBA" id="ARBA00022475"/>
    </source>
</evidence>
<feature type="transmembrane region" description="Helical" evidence="8">
    <location>
        <begin position="152"/>
        <end position="169"/>
    </location>
</feature>
<feature type="transmembrane region" description="Helical" evidence="8">
    <location>
        <begin position="217"/>
        <end position="240"/>
    </location>
</feature>
<feature type="transmembrane region" description="Helical" evidence="8">
    <location>
        <begin position="21"/>
        <end position="40"/>
    </location>
</feature>
<evidence type="ECO:0000313" key="10">
    <source>
        <dbReference type="Proteomes" id="UP000018211"/>
    </source>
</evidence>
<evidence type="ECO:0000256" key="1">
    <source>
        <dbReference type="ARBA" id="ARBA00004651"/>
    </source>
</evidence>
<sequence>MSNNITAKPDAKTAGMSLWKQIVIGMVAGVAVGAIFGPSAEVLKPIGTLFINLIKMLIVPLVFCSLIVGITSMKDTRKMGRIGGKAVILYLSTTAIAISIGLALATLLTPGAGINIATAEAATAAKESPSLVTTLLNIIPKNPVDALASGNILQIIAFAIGLGVSLSLIGEKGEPAIKVFESLAEGMYKLTSLVMKLAPYGIFGLMAWVAGKYGLEVLLPLGKVILAVYIGCVIHVLVFYSGLISVVGKLNPVQYLKGIVNPATVAFTTTSSSGTLPATIKASQEEHGVSKSVSSFVLPLGATINMDGTALYQGVCALFIAQAFGVTLEASDYMVIILTSTLASIGTAGVPGAGLIMLSLVLTTVGLPLEGLAIVAGIDRILDMARTSVNVCGDLMVSALVAKSEGELDEDVFNKTGKESISTETSQA</sequence>
<dbReference type="InterPro" id="IPR036458">
    <property type="entry name" value="Na:dicarbo_symporter_sf"/>
</dbReference>
<evidence type="ECO:0000256" key="4">
    <source>
        <dbReference type="ARBA" id="ARBA00022692"/>
    </source>
</evidence>
<dbReference type="PRINTS" id="PR00173">
    <property type="entry name" value="EDTRNSPORT"/>
</dbReference>
<evidence type="ECO:0000256" key="8">
    <source>
        <dbReference type="SAM" id="Phobius"/>
    </source>
</evidence>
<dbReference type="GO" id="GO:0005886">
    <property type="term" value="C:plasma membrane"/>
    <property type="evidence" value="ECO:0007669"/>
    <property type="project" value="UniProtKB-SubCell"/>
</dbReference>
<dbReference type="EMBL" id="CAOF01000187">
    <property type="protein sequence ID" value="CCO49831.1"/>
    <property type="molecule type" value="Genomic_DNA"/>
</dbReference>
<feature type="transmembrane region" description="Helical" evidence="8">
    <location>
        <begin position="190"/>
        <end position="211"/>
    </location>
</feature>
<dbReference type="AlphaFoldDB" id="A0AAV2VZI9"/>
<dbReference type="GO" id="GO:0006835">
    <property type="term" value="P:dicarboxylic acid transport"/>
    <property type="evidence" value="ECO:0007669"/>
    <property type="project" value="TreeGrafter"/>
</dbReference>
<evidence type="ECO:0000256" key="5">
    <source>
        <dbReference type="ARBA" id="ARBA00022847"/>
    </source>
</evidence>
<dbReference type="Proteomes" id="UP000018211">
    <property type="component" value="Unassembled WGS sequence"/>
</dbReference>
<gene>
    <name evidence="9" type="ORF">VIBNISOn1_900055</name>
</gene>
<dbReference type="InterPro" id="IPR018107">
    <property type="entry name" value="Na-dicarboxylate_symporter_CS"/>
</dbReference>
<keyword evidence="7 8" id="KW-0472">Membrane</keyword>
<organism evidence="9 10">
    <name type="scientific">Vibrio nigripulchritudo SOn1</name>
    <dbReference type="NCBI Taxonomy" id="1238450"/>
    <lineage>
        <taxon>Bacteria</taxon>
        <taxon>Pseudomonadati</taxon>
        <taxon>Pseudomonadota</taxon>
        <taxon>Gammaproteobacteria</taxon>
        <taxon>Vibrionales</taxon>
        <taxon>Vibrionaceae</taxon>
        <taxon>Vibrio</taxon>
    </lineage>
</organism>
<evidence type="ECO:0000313" key="9">
    <source>
        <dbReference type="EMBL" id="CCO49831.1"/>
    </source>
</evidence>
<evidence type="ECO:0000256" key="6">
    <source>
        <dbReference type="ARBA" id="ARBA00022989"/>
    </source>
</evidence>
<dbReference type="PANTHER" id="PTHR42865">
    <property type="entry name" value="PROTON/GLUTAMATE-ASPARTATE SYMPORTER"/>
    <property type="match status" value="1"/>
</dbReference>
<name>A0AAV2VZI9_9VIBR</name>
<dbReference type="Pfam" id="PF00375">
    <property type="entry name" value="SDF"/>
    <property type="match status" value="1"/>
</dbReference>
<evidence type="ECO:0000256" key="7">
    <source>
        <dbReference type="ARBA" id="ARBA00023136"/>
    </source>
</evidence>
<protein>
    <submittedName>
        <fullName evidence="9">Proton/sodium-glutamate symport protein</fullName>
    </submittedName>
</protein>
<dbReference type="Gene3D" id="1.10.3860.10">
    <property type="entry name" value="Sodium:dicarboxylate symporter"/>
    <property type="match status" value="1"/>
</dbReference>
<evidence type="ECO:0000256" key="2">
    <source>
        <dbReference type="ARBA" id="ARBA00022448"/>
    </source>
</evidence>
<proteinExistence type="predicted"/>
<dbReference type="RefSeq" id="WP_022613846.1">
    <property type="nucleotide sequence ID" value="NZ_LK391965.1"/>
</dbReference>
<feature type="transmembrane region" description="Helical" evidence="8">
    <location>
        <begin position="88"/>
        <end position="108"/>
    </location>
</feature>